<feature type="chain" id="PRO_5045769101" evidence="1">
    <location>
        <begin position="28"/>
        <end position="140"/>
    </location>
</feature>
<evidence type="ECO:0000313" key="3">
    <source>
        <dbReference type="Proteomes" id="UP001589646"/>
    </source>
</evidence>
<comment type="caution">
    <text evidence="2">The sequence shown here is derived from an EMBL/GenBank/DDBJ whole genome shotgun (WGS) entry which is preliminary data.</text>
</comment>
<gene>
    <name evidence="2" type="ORF">ACFFRN_46845</name>
</gene>
<protein>
    <submittedName>
        <fullName evidence="2">Spore-associated protein A</fullName>
    </submittedName>
</protein>
<evidence type="ECO:0000256" key="1">
    <source>
        <dbReference type="SAM" id="SignalP"/>
    </source>
</evidence>
<organism evidence="2 3">
    <name type="scientific">Nonomuraea roseola</name>
    <dbReference type="NCBI Taxonomy" id="46179"/>
    <lineage>
        <taxon>Bacteria</taxon>
        <taxon>Bacillati</taxon>
        <taxon>Actinomycetota</taxon>
        <taxon>Actinomycetes</taxon>
        <taxon>Streptosporangiales</taxon>
        <taxon>Streptosporangiaceae</taxon>
        <taxon>Nonomuraea</taxon>
    </lineage>
</organism>
<proteinExistence type="predicted"/>
<keyword evidence="3" id="KW-1185">Reference proteome</keyword>
<keyword evidence="1" id="KW-0732">Signal</keyword>
<sequence length="140" mass="14096">MLKRTLSIAAATVSAAAVLAVPAAAHAAVYCGTGYNVIAQADVKTSSGSKYGVVYLTYNSGTGKNCVSVVKTAYVGTATATDVELHVQGVGAFGMPETVKYYGGPVYASARGACVKFNAWIQSPSGTAATGGRSTWGNCG</sequence>
<feature type="signal peptide" evidence="1">
    <location>
        <begin position="1"/>
        <end position="27"/>
    </location>
</feature>
<reference evidence="2 3" key="1">
    <citation type="submission" date="2024-09" db="EMBL/GenBank/DDBJ databases">
        <authorList>
            <person name="Sun Q."/>
            <person name="Mori K."/>
        </authorList>
    </citation>
    <scope>NUCLEOTIDE SEQUENCE [LARGE SCALE GENOMIC DNA]</scope>
    <source>
        <strain evidence="2 3">JCM 3323</strain>
    </source>
</reference>
<dbReference type="EMBL" id="JBHMCE010000024">
    <property type="protein sequence ID" value="MFB9534158.1"/>
    <property type="molecule type" value="Genomic_DNA"/>
</dbReference>
<evidence type="ECO:0000313" key="2">
    <source>
        <dbReference type="EMBL" id="MFB9534158.1"/>
    </source>
</evidence>
<dbReference type="Proteomes" id="UP001589646">
    <property type="component" value="Unassembled WGS sequence"/>
</dbReference>
<dbReference type="RefSeq" id="WP_346119785.1">
    <property type="nucleotide sequence ID" value="NZ_BAAAXC010000009.1"/>
</dbReference>
<name>A0ABV5QGX2_9ACTN</name>
<accession>A0ABV5QGX2</accession>